<keyword evidence="1" id="KW-0472">Membrane</keyword>
<dbReference type="Proteomes" id="UP000004016">
    <property type="component" value="Unassembled WGS sequence"/>
</dbReference>
<dbReference type="AlphaFoldDB" id="A6BJK6"/>
<comment type="caution">
    <text evidence="2">The sequence shown here is derived from an EMBL/GenBank/DDBJ whole genome shotgun (WGS) entry which is preliminary data.</text>
</comment>
<feature type="transmembrane region" description="Helical" evidence="1">
    <location>
        <begin position="15"/>
        <end position="35"/>
    </location>
</feature>
<reference evidence="2 3" key="2">
    <citation type="submission" date="2007-04" db="EMBL/GenBank/DDBJ databases">
        <title>Draft genome sequence of Dorea longicatena (DSM 13814).</title>
        <authorList>
            <person name="Sudarsanam P."/>
            <person name="Ley R."/>
            <person name="Guruge J."/>
            <person name="Turnbaugh P.J."/>
            <person name="Mahowald M."/>
            <person name="Liep D."/>
            <person name="Gordon J."/>
        </authorList>
    </citation>
    <scope>NUCLEOTIDE SEQUENCE [LARGE SCALE GENOMIC DNA]</scope>
    <source>
        <strain evidence="2 3">DSM 13814</strain>
    </source>
</reference>
<dbReference type="HOGENOM" id="CLU_3061002_0_0_9"/>
<gene>
    <name evidence="2" type="ORF">DORLON_02501</name>
</gene>
<name>A6BJK6_9FIRM</name>
<dbReference type="eggNOG" id="ENOG5033B07">
    <property type="taxonomic scope" value="Bacteria"/>
</dbReference>
<sequence>MRKEKDMTTEKRKHLAAWFSIIFIFVTLASLFYIVKEENHKCTGEDCPVCACV</sequence>
<evidence type="ECO:0000256" key="1">
    <source>
        <dbReference type="SAM" id="Phobius"/>
    </source>
</evidence>
<organism evidence="2 3">
    <name type="scientific">Dorea longicatena DSM 13814</name>
    <dbReference type="NCBI Taxonomy" id="411462"/>
    <lineage>
        <taxon>Bacteria</taxon>
        <taxon>Bacillati</taxon>
        <taxon>Bacillota</taxon>
        <taxon>Clostridia</taxon>
        <taxon>Lachnospirales</taxon>
        <taxon>Lachnospiraceae</taxon>
        <taxon>Dorea</taxon>
    </lineage>
</organism>
<keyword evidence="1" id="KW-0812">Transmembrane</keyword>
<proteinExistence type="predicted"/>
<reference evidence="2 3" key="1">
    <citation type="submission" date="2007-03" db="EMBL/GenBank/DDBJ databases">
        <authorList>
            <person name="Fulton L."/>
            <person name="Clifton S."/>
            <person name="Fulton B."/>
            <person name="Xu J."/>
            <person name="Minx P."/>
            <person name="Pepin K.H."/>
            <person name="Johnson M."/>
            <person name="Thiruvilangam P."/>
            <person name="Bhonagiri V."/>
            <person name="Nash W.E."/>
            <person name="Mardis E.R."/>
            <person name="Wilson R.K."/>
        </authorList>
    </citation>
    <scope>NUCLEOTIDE SEQUENCE [LARGE SCALE GENOMIC DNA]</scope>
    <source>
        <strain evidence="2 3">DSM 13814</strain>
    </source>
</reference>
<dbReference type="EMBL" id="AAXB02000017">
    <property type="protein sequence ID" value="EDM62089.1"/>
    <property type="molecule type" value="Genomic_DNA"/>
</dbReference>
<evidence type="ECO:0000313" key="2">
    <source>
        <dbReference type="EMBL" id="EDM62089.1"/>
    </source>
</evidence>
<protein>
    <submittedName>
        <fullName evidence="2">Uncharacterized protein</fullName>
    </submittedName>
</protein>
<accession>A6BJK6</accession>
<keyword evidence="1" id="KW-1133">Transmembrane helix</keyword>
<evidence type="ECO:0000313" key="3">
    <source>
        <dbReference type="Proteomes" id="UP000004016"/>
    </source>
</evidence>